<gene>
    <name evidence="2" type="ORF">CJD50_13235</name>
</gene>
<dbReference type="GeneID" id="69637143"/>
<dbReference type="Gene3D" id="2.60.40.1090">
    <property type="entry name" value="Fimbrial-type adhesion domain"/>
    <property type="match status" value="1"/>
</dbReference>
<comment type="caution">
    <text evidence="2">The sequence shown here is derived from an EMBL/GenBank/DDBJ whole genome shotgun (WGS) entry which is preliminary data.</text>
</comment>
<sequence>MPQRHQLYGAAIFLLLSGPIYAQTELIGGDMRFHGTVEALPCSVKPGGDKIGVNFKQISTKDLYSNKTSPPVPFTIPLENCSDAVFKTVSVTFSGIESTELPNHLIINPVSPSSASGVAIGLKESNGSAIELNKPTTAENIANGSMDLTFQAWVAGEPTALQNGDITLGPFTATANYTLTYQ</sequence>
<dbReference type="PANTHER" id="PTHR33420:SF26">
    <property type="entry name" value="FIMBRIAL SUBUNIT"/>
    <property type="match status" value="1"/>
</dbReference>
<evidence type="ECO:0000313" key="2">
    <source>
        <dbReference type="EMBL" id="PAV95981.1"/>
    </source>
</evidence>
<dbReference type="KEGG" id="hpar:AL518_01010"/>
<dbReference type="InterPro" id="IPR050263">
    <property type="entry name" value="Bact_Fimbrial_Adh_Pro"/>
</dbReference>
<protein>
    <submittedName>
        <fullName evidence="2">Type 1 fimbrial protein</fullName>
    </submittedName>
</protein>
<dbReference type="EMBL" id="NQMS01000005">
    <property type="protein sequence ID" value="PAV95981.1"/>
    <property type="molecule type" value="Genomic_DNA"/>
</dbReference>
<dbReference type="RefSeq" id="WP_008815098.1">
    <property type="nucleotide sequence ID" value="NZ_CALECD010000035.1"/>
</dbReference>
<dbReference type="InterPro" id="IPR008966">
    <property type="entry name" value="Adhesion_dom_sf"/>
</dbReference>
<dbReference type="OrthoDB" id="6462343at2"/>
<dbReference type="SUPFAM" id="SSF49401">
    <property type="entry name" value="Bacterial adhesins"/>
    <property type="match status" value="1"/>
</dbReference>
<accession>A0A2A2MBE1</accession>
<name>A0A2A2MBE1_9GAMM</name>
<proteinExistence type="predicted"/>
<dbReference type="Proteomes" id="UP000218796">
    <property type="component" value="Unassembled WGS sequence"/>
</dbReference>
<keyword evidence="3" id="KW-1185">Reference proteome</keyword>
<feature type="domain" description="Fimbrial-type adhesion" evidence="1">
    <location>
        <begin position="32"/>
        <end position="182"/>
    </location>
</feature>
<organism evidence="2 3">
    <name type="scientific">Hafnia paralvei</name>
    <dbReference type="NCBI Taxonomy" id="546367"/>
    <lineage>
        <taxon>Bacteria</taxon>
        <taxon>Pseudomonadati</taxon>
        <taxon>Pseudomonadota</taxon>
        <taxon>Gammaproteobacteria</taxon>
        <taxon>Enterobacterales</taxon>
        <taxon>Hafniaceae</taxon>
        <taxon>Hafnia</taxon>
    </lineage>
</organism>
<dbReference type="AlphaFoldDB" id="A0A2A2MBE1"/>
<dbReference type="GO" id="GO:0009289">
    <property type="term" value="C:pilus"/>
    <property type="evidence" value="ECO:0007669"/>
    <property type="project" value="InterPro"/>
</dbReference>
<dbReference type="InterPro" id="IPR036937">
    <property type="entry name" value="Adhesion_dom_fimbrial_sf"/>
</dbReference>
<reference evidence="2 3" key="1">
    <citation type="submission" date="2017-08" db="EMBL/GenBank/DDBJ databases">
        <title>Draft Genome Sequence of Hafnia alvei CITHA-6 Isolated from Raw Bovine Milk.</title>
        <authorList>
            <person name="Culligan E.P."/>
            <person name="Mcsweeney A."/>
            <person name="O'Doherty C."/>
            <person name="Gleeson E."/>
            <person name="O'Riordan D."/>
            <person name="Sleator R.D."/>
        </authorList>
    </citation>
    <scope>NUCLEOTIDE SEQUENCE [LARGE SCALE GENOMIC DNA]</scope>
    <source>
        <strain evidence="2 3">CITHA-6</strain>
    </source>
</reference>
<dbReference type="InterPro" id="IPR000259">
    <property type="entry name" value="Adhesion_dom_fimbrial"/>
</dbReference>
<dbReference type="GO" id="GO:0043709">
    <property type="term" value="P:cell adhesion involved in single-species biofilm formation"/>
    <property type="evidence" value="ECO:0007669"/>
    <property type="project" value="TreeGrafter"/>
</dbReference>
<dbReference type="Pfam" id="PF00419">
    <property type="entry name" value="Fimbrial"/>
    <property type="match status" value="1"/>
</dbReference>
<evidence type="ECO:0000259" key="1">
    <source>
        <dbReference type="Pfam" id="PF00419"/>
    </source>
</evidence>
<dbReference type="PANTHER" id="PTHR33420">
    <property type="entry name" value="FIMBRIAL SUBUNIT ELFA-RELATED"/>
    <property type="match status" value="1"/>
</dbReference>
<evidence type="ECO:0000313" key="3">
    <source>
        <dbReference type="Proteomes" id="UP000218796"/>
    </source>
</evidence>